<proteinExistence type="predicted"/>
<dbReference type="Proteomes" id="UP001497623">
    <property type="component" value="Unassembled WGS sequence"/>
</dbReference>
<evidence type="ECO:0000313" key="1">
    <source>
        <dbReference type="EMBL" id="CAL4125019.1"/>
    </source>
</evidence>
<protein>
    <submittedName>
        <fullName evidence="1">Uncharacterized protein</fullName>
    </submittedName>
</protein>
<reference evidence="1 2" key="1">
    <citation type="submission" date="2024-05" db="EMBL/GenBank/DDBJ databases">
        <authorList>
            <person name="Wallberg A."/>
        </authorList>
    </citation>
    <scope>NUCLEOTIDE SEQUENCE [LARGE SCALE GENOMIC DNA]</scope>
</reference>
<comment type="caution">
    <text evidence="1">The sequence shown here is derived from an EMBL/GenBank/DDBJ whole genome shotgun (WGS) entry which is preliminary data.</text>
</comment>
<organism evidence="1 2">
    <name type="scientific">Meganyctiphanes norvegica</name>
    <name type="common">Northern krill</name>
    <name type="synonym">Thysanopoda norvegica</name>
    <dbReference type="NCBI Taxonomy" id="48144"/>
    <lineage>
        <taxon>Eukaryota</taxon>
        <taxon>Metazoa</taxon>
        <taxon>Ecdysozoa</taxon>
        <taxon>Arthropoda</taxon>
        <taxon>Crustacea</taxon>
        <taxon>Multicrustacea</taxon>
        <taxon>Malacostraca</taxon>
        <taxon>Eumalacostraca</taxon>
        <taxon>Eucarida</taxon>
        <taxon>Euphausiacea</taxon>
        <taxon>Euphausiidae</taxon>
        <taxon>Meganyctiphanes</taxon>
    </lineage>
</organism>
<dbReference type="AlphaFoldDB" id="A0AAV2RGH4"/>
<gene>
    <name evidence="1" type="ORF">MNOR_LOCUS24950</name>
</gene>
<keyword evidence="2" id="KW-1185">Reference proteome</keyword>
<evidence type="ECO:0000313" key="2">
    <source>
        <dbReference type="Proteomes" id="UP001497623"/>
    </source>
</evidence>
<name>A0AAV2RGH4_MEGNR</name>
<sequence>MAVRFSLRSASTLNYISQTLWNRKILSKTLNCSNKIYSNINSKNIISSAQRCIHTTSISCKKKKANSYKQNPIKESLEDIDEENILSDPEFENLRIDKDIIGEKF</sequence>
<accession>A0AAV2RGH4</accession>
<dbReference type="EMBL" id="CAXKWB010023324">
    <property type="protein sequence ID" value="CAL4125019.1"/>
    <property type="molecule type" value="Genomic_DNA"/>
</dbReference>